<evidence type="ECO:0000313" key="3">
    <source>
        <dbReference type="Proteomes" id="UP000291124"/>
    </source>
</evidence>
<gene>
    <name evidence="2" type="ORF">E1750_02415</name>
</gene>
<proteinExistence type="predicted"/>
<feature type="chain" id="PRO_5020620845" description="Alginate export domain-containing protein" evidence="1">
    <location>
        <begin position="22"/>
        <end position="570"/>
    </location>
</feature>
<organism evidence="2 3">
    <name type="scientific">Flavobacterium nackdongense</name>
    <dbReference type="NCBI Taxonomy" id="2547394"/>
    <lineage>
        <taxon>Bacteria</taxon>
        <taxon>Pseudomonadati</taxon>
        <taxon>Bacteroidota</taxon>
        <taxon>Flavobacteriia</taxon>
        <taxon>Flavobacteriales</taxon>
        <taxon>Flavobacteriaceae</taxon>
        <taxon>Flavobacterium</taxon>
    </lineage>
</organism>
<accession>A0A4V1AGD9</accession>
<dbReference type="KEGG" id="fnk:E1750_02415"/>
<reference evidence="3" key="1">
    <citation type="submission" date="2019-03" db="EMBL/GenBank/DDBJ databases">
        <title>Flavobacterium sp.</title>
        <authorList>
            <person name="Kim H."/>
        </authorList>
    </citation>
    <scope>NUCLEOTIDE SEQUENCE [LARGE SCALE GENOMIC DNA]</scope>
    <source>
        <strain evidence="3">GS13</strain>
    </source>
</reference>
<protein>
    <recommendedName>
        <fullName evidence="4">Alginate export domain-containing protein</fullName>
    </recommendedName>
</protein>
<evidence type="ECO:0000256" key="1">
    <source>
        <dbReference type="SAM" id="SignalP"/>
    </source>
</evidence>
<evidence type="ECO:0008006" key="4">
    <source>
        <dbReference type="Google" id="ProtNLM"/>
    </source>
</evidence>
<dbReference type="OrthoDB" id="311329at2"/>
<dbReference type="AlphaFoldDB" id="A0A4V1AGD9"/>
<feature type="signal peptide" evidence="1">
    <location>
        <begin position="1"/>
        <end position="21"/>
    </location>
</feature>
<keyword evidence="1" id="KW-0732">Signal</keyword>
<dbReference type="Proteomes" id="UP000291124">
    <property type="component" value="Chromosome"/>
</dbReference>
<keyword evidence="3" id="KW-1185">Reference proteome</keyword>
<evidence type="ECO:0000313" key="2">
    <source>
        <dbReference type="EMBL" id="QBN17702.1"/>
    </source>
</evidence>
<sequence>MKIKYLILVFAFCLGGSTAFGQVTTAFFEGERISSVNYIFKGQLSDSIAEKKIIETVKLNFPVVSQTIIQTILLDAYTSKIQDLPQIKEAQYEVTPSQSGGVDITLTVVITEVAKEQKEKSGLLMGEKDFPILYLDKKSLLTTKFALSEMIYTNNNSWYAREDAMLNGNPLVNNPPGKGYTGWIEGWFSGGIYGITTISKKNNLFLYGGLSYIVSGSAGRELFTDESRFFGEIEDGYVGFLATKKYDSGNSLLTNIIIGRKQFSIGQGFIIRNTASNGDNRAALQLNPRWATDFLGLGTLQYNKFLLQLFHLDPNELPLIDNETKFNGVNFEYGNKDSNKLGLMYLNVPESNFGYYTPTGDVFGRKGLNLYNLRYYKNKTAGQSGLFYKAEFAYENNSNFDMEAYAGYLDLGWNFVKNKKTTVLRYRYAYFSGDDPNTEKYERWDPLLSGGNGEEWVIGANHFKIVQNSNMIVNQLQANFRPWSKIELVPQAMYLYAAQNNNIGGNPALSTLSNKEYGYEFNISAKYFPNKKWYWHGHLAYTIPGEGAKLALNNTAKPWLSAMVFFRYSL</sequence>
<dbReference type="RefSeq" id="WP_133275233.1">
    <property type="nucleotide sequence ID" value="NZ_CP037933.1"/>
</dbReference>
<dbReference type="EMBL" id="CP037933">
    <property type="protein sequence ID" value="QBN17702.1"/>
    <property type="molecule type" value="Genomic_DNA"/>
</dbReference>
<name>A0A4V1AGD9_9FLAO</name>